<gene>
    <name evidence="2" type="primary">LOC108085530</name>
</gene>
<proteinExistence type="predicted"/>
<evidence type="ECO:0000313" key="1">
    <source>
        <dbReference type="Proteomes" id="UP001652661"/>
    </source>
</evidence>
<dbReference type="PANTHER" id="PTHR20898:SF0">
    <property type="entry name" value="DAEDALUS ON 3-RELATED"/>
    <property type="match status" value="1"/>
</dbReference>
<dbReference type="RefSeq" id="XP_017037652.1">
    <property type="nucleotide sequence ID" value="XM_017182163.1"/>
</dbReference>
<name>A0A6P4J804_DROKI</name>
<evidence type="ECO:0000313" key="2">
    <source>
        <dbReference type="RefSeq" id="XP_017037652.1"/>
    </source>
</evidence>
<accession>A0A6P4J804</accession>
<dbReference type="GeneID" id="108085530"/>
<protein>
    <submittedName>
        <fullName evidence="2">Uncharacterized protein</fullName>
    </submittedName>
</protein>
<keyword evidence="1" id="KW-1185">Reference proteome</keyword>
<reference evidence="2" key="1">
    <citation type="submission" date="2025-08" db="UniProtKB">
        <authorList>
            <consortium name="RefSeq"/>
        </authorList>
    </citation>
    <scope>IDENTIFICATION</scope>
    <source>
        <strain evidence="2">14028-0561.14</strain>
        <tissue evidence="2">Whole fly</tissue>
    </source>
</reference>
<dbReference type="InterPro" id="IPR010512">
    <property type="entry name" value="DUF1091"/>
</dbReference>
<dbReference type="AlphaFoldDB" id="A0A6P4J804"/>
<dbReference type="OrthoDB" id="7841835at2759"/>
<dbReference type="SMART" id="SM00697">
    <property type="entry name" value="DM8"/>
    <property type="match status" value="1"/>
</dbReference>
<organism evidence="1 2">
    <name type="scientific">Drosophila kikkawai</name>
    <name type="common">Fruit fly</name>
    <dbReference type="NCBI Taxonomy" id="30033"/>
    <lineage>
        <taxon>Eukaryota</taxon>
        <taxon>Metazoa</taxon>
        <taxon>Ecdysozoa</taxon>
        <taxon>Arthropoda</taxon>
        <taxon>Hexapoda</taxon>
        <taxon>Insecta</taxon>
        <taxon>Pterygota</taxon>
        <taxon>Neoptera</taxon>
        <taxon>Endopterygota</taxon>
        <taxon>Diptera</taxon>
        <taxon>Brachycera</taxon>
        <taxon>Muscomorpha</taxon>
        <taxon>Ephydroidea</taxon>
        <taxon>Drosophilidae</taxon>
        <taxon>Drosophila</taxon>
        <taxon>Sophophora</taxon>
    </lineage>
</organism>
<sequence length="140" mass="15822">MAAGFDVHGGVCTSFKPSAAQVSLRMCRGWLMPKAVNISLYRKFSGYRPFLYNITVDFCDFYHHKARYPWLKIGHEALSKFSNLNHSCPYNHDIIVSGMILNDGMLQKTPFPTGSYMLQVIAGTPEWQGITQVMVDIVEV</sequence>
<dbReference type="PANTHER" id="PTHR20898">
    <property type="entry name" value="DAEDALUS ON 3-RELATED-RELATED"/>
    <property type="match status" value="1"/>
</dbReference>
<dbReference type="Proteomes" id="UP001652661">
    <property type="component" value="Chromosome 3L"/>
</dbReference>
<dbReference type="Pfam" id="PF06477">
    <property type="entry name" value="DUF1091"/>
    <property type="match status" value="1"/>
</dbReference>